<feature type="compositionally biased region" description="Basic and acidic residues" evidence="4">
    <location>
        <begin position="13"/>
        <end position="32"/>
    </location>
</feature>
<dbReference type="EMBL" id="QURH01000199">
    <property type="protein sequence ID" value="RFU41629.1"/>
    <property type="molecule type" value="Genomic_DNA"/>
</dbReference>
<keyword evidence="2" id="KW-0238">DNA-binding</keyword>
<dbReference type="GO" id="GO:0003700">
    <property type="term" value="F:DNA-binding transcription factor activity"/>
    <property type="evidence" value="ECO:0007669"/>
    <property type="project" value="InterPro"/>
</dbReference>
<accession>A0A372JNU4</accession>
<evidence type="ECO:0000313" key="7">
    <source>
        <dbReference type="Proteomes" id="UP000261811"/>
    </source>
</evidence>
<dbReference type="SUPFAM" id="SSF46689">
    <property type="entry name" value="Homeodomain-like"/>
    <property type="match status" value="1"/>
</dbReference>
<keyword evidence="1" id="KW-0805">Transcription regulation</keyword>
<dbReference type="Pfam" id="PF14525">
    <property type="entry name" value="AraC_binding_2"/>
    <property type="match status" value="1"/>
</dbReference>
<dbReference type="AlphaFoldDB" id="A0A372JNU4"/>
<dbReference type="PANTHER" id="PTHR46796:SF6">
    <property type="entry name" value="ARAC SUBFAMILY"/>
    <property type="match status" value="1"/>
</dbReference>
<gene>
    <name evidence="6" type="ORF">DZF91_10655</name>
</gene>
<reference evidence="6 7" key="1">
    <citation type="submission" date="2018-08" db="EMBL/GenBank/DDBJ databases">
        <title>Actinomadura jelena sp. nov., a novel Actinomycete isolated from soil in Chad.</title>
        <authorList>
            <person name="Shi L."/>
        </authorList>
    </citation>
    <scope>NUCLEOTIDE SEQUENCE [LARGE SCALE GENOMIC DNA]</scope>
    <source>
        <strain evidence="6 7">NEAU-G17</strain>
    </source>
</reference>
<keyword evidence="3" id="KW-0804">Transcription</keyword>
<sequence length="434" mass="48494">MSSARSLILNAITRHDPPRNSDARSDSEHRSDFSPFVSRSAIFLRPVQARPGEQTTYGPQVQHCRSWRYHRTAFFWEDDPGFCRNPLQGDGPAQASECQSGNNARCTEMLEQQCSLDLPGPERFDWWCGLAAREVVLTYVHSNHRTDFYAAVKLLRFGSANVMELEFDGMGARRTPRLIGYSDPERWMLTLVSRGTMWVEQSRIRADPAPGDLVLYDTSRPYQSEILDRGAPCRTVLLQVPKNALPLPEQILRPRVAHPIPTMSGTAALLRRFLEGSLEHAATLTPGECARLDTVAIGLMAAVLAATADAERLVPPQHRQQALVQQAKAYALGNLHDPGLSPTAIAEANHISVRYLHHLFGQDGHSVGEFIRRERLQRCHDDLADPRLRNRTVAAIGARWGFHDAAVFNRAFKAAYGVPPGEHRRRCSPPRPGP</sequence>
<proteinExistence type="predicted"/>
<evidence type="ECO:0000259" key="5">
    <source>
        <dbReference type="PROSITE" id="PS01124"/>
    </source>
</evidence>
<dbReference type="Proteomes" id="UP000261811">
    <property type="component" value="Unassembled WGS sequence"/>
</dbReference>
<evidence type="ECO:0000256" key="3">
    <source>
        <dbReference type="ARBA" id="ARBA00023163"/>
    </source>
</evidence>
<evidence type="ECO:0000256" key="2">
    <source>
        <dbReference type="ARBA" id="ARBA00023125"/>
    </source>
</evidence>
<keyword evidence="7" id="KW-1185">Reference proteome</keyword>
<dbReference type="InterPro" id="IPR018060">
    <property type="entry name" value="HTH_AraC"/>
</dbReference>
<name>A0A372JNU4_9ACTN</name>
<dbReference type="GO" id="GO:0043565">
    <property type="term" value="F:sequence-specific DNA binding"/>
    <property type="evidence" value="ECO:0007669"/>
    <property type="project" value="InterPro"/>
</dbReference>
<dbReference type="PANTHER" id="PTHR46796">
    <property type="entry name" value="HTH-TYPE TRANSCRIPTIONAL ACTIVATOR RHAS-RELATED"/>
    <property type="match status" value="1"/>
</dbReference>
<organism evidence="6 7">
    <name type="scientific">Actinomadura logoneensis</name>
    <dbReference type="NCBI Taxonomy" id="2293572"/>
    <lineage>
        <taxon>Bacteria</taxon>
        <taxon>Bacillati</taxon>
        <taxon>Actinomycetota</taxon>
        <taxon>Actinomycetes</taxon>
        <taxon>Streptosporangiales</taxon>
        <taxon>Thermomonosporaceae</taxon>
        <taxon>Actinomadura</taxon>
    </lineage>
</organism>
<dbReference type="Gene3D" id="1.10.10.60">
    <property type="entry name" value="Homeodomain-like"/>
    <property type="match status" value="1"/>
</dbReference>
<dbReference type="InterPro" id="IPR050204">
    <property type="entry name" value="AraC_XylS_family_regulators"/>
</dbReference>
<dbReference type="SMART" id="SM00342">
    <property type="entry name" value="HTH_ARAC"/>
    <property type="match status" value="1"/>
</dbReference>
<protein>
    <submittedName>
        <fullName evidence="6">Helix-turn-helix domain-containing protein</fullName>
    </submittedName>
</protein>
<feature type="domain" description="HTH araC/xylS-type" evidence="5">
    <location>
        <begin position="325"/>
        <end position="426"/>
    </location>
</feature>
<comment type="caution">
    <text evidence="6">The sequence shown here is derived from an EMBL/GenBank/DDBJ whole genome shotgun (WGS) entry which is preliminary data.</text>
</comment>
<dbReference type="PROSITE" id="PS01124">
    <property type="entry name" value="HTH_ARAC_FAMILY_2"/>
    <property type="match status" value="1"/>
</dbReference>
<dbReference type="InterPro" id="IPR009057">
    <property type="entry name" value="Homeodomain-like_sf"/>
</dbReference>
<evidence type="ECO:0000256" key="1">
    <source>
        <dbReference type="ARBA" id="ARBA00023015"/>
    </source>
</evidence>
<dbReference type="InterPro" id="IPR035418">
    <property type="entry name" value="AraC-bd_2"/>
</dbReference>
<feature type="region of interest" description="Disordered" evidence="4">
    <location>
        <begin position="9"/>
        <end position="32"/>
    </location>
</feature>
<dbReference type="Pfam" id="PF12833">
    <property type="entry name" value="HTH_18"/>
    <property type="match status" value="1"/>
</dbReference>
<evidence type="ECO:0000256" key="4">
    <source>
        <dbReference type="SAM" id="MobiDB-lite"/>
    </source>
</evidence>
<evidence type="ECO:0000313" key="6">
    <source>
        <dbReference type="EMBL" id="RFU41629.1"/>
    </source>
</evidence>